<dbReference type="EMBL" id="KE685316">
    <property type="protein sequence ID" value="ERE65272.1"/>
    <property type="molecule type" value="Genomic_DNA"/>
</dbReference>
<evidence type="ECO:0000313" key="11">
    <source>
        <dbReference type="Proteomes" id="UP000001075"/>
    </source>
</evidence>
<dbReference type="InterPro" id="IPR009078">
    <property type="entry name" value="Ferritin-like_SF"/>
</dbReference>
<dbReference type="SUPFAM" id="SSF47240">
    <property type="entry name" value="Ferritin-like"/>
    <property type="match status" value="1"/>
</dbReference>
<dbReference type="EMBL" id="JH005358">
    <property type="protein sequence ID" value="EGW13400.1"/>
    <property type="molecule type" value="Genomic_DNA"/>
</dbReference>
<evidence type="ECO:0000259" key="7">
    <source>
        <dbReference type="PROSITE" id="PS50905"/>
    </source>
</evidence>
<dbReference type="InterPro" id="IPR008331">
    <property type="entry name" value="Ferritin_DPS_dom"/>
</dbReference>
<dbReference type="GeneID" id="100757490"/>
<reference evidence="13" key="5">
    <citation type="journal article" date="2018" name="Biotechnol. Bioeng.">
        <title>A reference genome of the Chinese hamster based on a hybrid assembly strategy.</title>
        <authorList>
            <person name="Rupp O."/>
            <person name="MacDonald M.L."/>
            <person name="Li S."/>
            <person name="Dhiman H."/>
            <person name="Polson S."/>
            <person name="Griep S."/>
            <person name="Heffner K."/>
            <person name="Hernandez I."/>
            <person name="Brinkrolf K."/>
            <person name="Jadhav V."/>
            <person name="Samoudi M."/>
            <person name="Hao H."/>
            <person name="Kingham B."/>
            <person name="Goesmann A."/>
            <person name="Betenbaugh M.J."/>
            <person name="Lewis N.E."/>
            <person name="Borth N."/>
            <person name="Lee K.H."/>
        </authorList>
    </citation>
    <scope>NUCLEOTIDE SEQUENCE [LARGE SCALE GENOMIC DNA]</scope>
    <source>
        <strain evidence="13">17A/GY</strain>
    </source>
</reference>
<dbReference type="GO" id="GO:0005737">
    <property type="term" value="C:cytoplasm"/>
    <property type="evidence" value="ECO:0007669"/>
    <property type="project" value="TreeGrafter"/>
</dbReference>
<dbReference type="RefSeq" id="XP_003515719.1">
    <property type="nucleotide sequence ID" value="XM_003515671.1"/>
</dbReference>
<evidence type="ECO:0000256" key="3">
    <source>
        <dbReference type="ARBA" id="ARBA00022723"/>
    </source>
</evidence>
<dbReference type="FunFam" id="1.20.1260.10:FF:000002">
    <property type="entry name" value="Ferritin, mitochondrial"/>
    <property type="match status" value="1"/>
</dbReference>
<feature type="domain" description="Ferritin-like diiron" evidence="7">
    <location>
        <begin position="10"/>
        <end position="159"/>
    </location>
</feature>
<dbReference type="GO" id="GO:0008198">
    <property type="term" value="F:ferrous iron binding"/>
    <property type="evidence" value="ECO:0007669"/>
    <property type="project" value="TreeGrafter"/>
</dbReference>
<dbReference type="PaxDb" id="10029-XP_007632152.1"/>
<keyword evidence="4 5" id="KW-0408">Iron</keyword>
<keyword evidence="3 5" id="KW-0479">Metal-binding</keyword>
<feature type="binding site" evidence="5">
    <location>
        <position position="27"/>
    </location>
    <ligand>
        <name>Fe cation</name>
        <dbReference type="ChEBI" id="CHEBI:24875"/>
        <label>1</label>
    </ligand>
</feature>
<evidence type="ECO:0000256" key="6">
    <source>
        <dbReference type="RuleBase" id="RU361145"/>
    </source>
</evidence>
<dbReference type="InterPro" id="IPR012347">
    <property type="entry name" value="Ferritin-like"/>
</dbReference>
<keyword evidence="13" id="KW-1185">Reference proteome</keyword>
<dbReference type="Proteomes" id="UP000001075">
    <property type="component" value="Unassembled WGS sequence"/>
</dbReference>
<dbReference type="CDD" id="cd01056">
    <property type="entry name" value="Euk_Ferritin"/>
    <property type="match status" value="1"/>
</dbReference>
<dbReference type="Proteomes" id="UP001108280">
    <property type="component" value="Chromosome X"/>
</dbReference>
<dbReference type="Pfam" id="PF00210">
    <property type="entry name" value="Ferritin"/>
    <property type="match status" value="1"/>
</dbReference>
<evidence type="ECO:0000313" key="10">
    <source>
        <dbReference type="Ensembl" id="ENSCGRP00001008754.1"/>
    </source>
</evidence>
<dbReference type="Proteomes" id="UP000030759">
    <property type="component" value="Unassembled WGS sequence"/>
</dbReference>
<sequence>MAEASSQVRQNYDHDCEDAVNAHIQLELYASYVYLSMAFYFDRDDVAEGNFKHFFLSKSHTHKASAEMFMSLQNKCGGCIVLRDIARPDRDSWHGAIQAMESAFHMEMNINQNLLNLHALANGKGNTYLCDFMKQHCLDQQVQVMKEVSHFLTSLRQMGASENGLAEYLFNKLSLS</sequence>
<accession>G3IN24</accession>
<dbReference type="Gene3D" id="1.20.1260.10">
    <property type="match status" value="1"/>
</dbReference>
<dbReference type="Ensembl" id="ENSCGRT00001012897.1">
    <property type="protein sequence ID" value="ENSCGRP00001008754.1"/>
    <property type="gene ID" value="ENSCGRG00001010971.1"/>
</dbReference>
<evidence type="ECO:0000313" key="9">
    <source>
        <dbReference type="EMBL" id="ERE65272.1"/>
    </source>
</evidence>
<dbReference type="KEGG" id="cge:100757490"/>
<evidence type="ECO:0000313" key="13">
    <source>
        <dbReference type="Proteomes" id="UP001108280"/>
    </source>
</evidence>
<dbReference type="OMA" id="HMEMNIN"/>
<dbReference type="InterPro" id="IPR001519">
    <property type="entry name" value="Ferritin"/>
</dbReference>
<dbReference type="PANTHER" id="PTHR11431">
    <property type="entry name" value="FERRITIN"/>
    <property type="match status" value="1"/>
</dbReference>
<feature type="binding site" evidence="5">
    <location>
        <position position="107"/>
    </location>
    <ligand>
        <name>Fe cation</name>
        <dbReference type="ChEBI" id="CHEBI:24875"/>
        <label>1</label>
    </ligand>
</feature>
<dbReference type="GO" id="GO:0006879">
    <property type="term" value="P:intracellular iron ion homeostasis"/>
    <property type="evidence" value="ECO:0007669"/>
    <property type="project" value="UniProtKB-KW"/>
</dbReference>
<feature type="binding site" evidence="5">
    <location>
        <position position="141"/>
    </location>
    <ligand>
        <name>Fe cation</name>
        <dbReference type="ChEBI" id="CHEBI:24875"/>
        <label>1</label>
    </ligand>
</feature>
<keyword evidence="2 6" id="KW-0409">Iron storage</keyword>
<dbReference type="GO" id="GO:0008199">
    <property type="term" value="F:ferric iron binding"/>
    <property type="evidence" value="ECO:0007669"/>
    <property type="project" value="InterPro"/>
</dbReference>
<evidence type="ECO:0000313" key="8">
    <source>
        <dbReference type="EMBL" id="EGW13400.1"/>
    </source>
</evidence>
<dbReference type="InterPro" id="IPR009040">
    <property type="entry name" value="Ferritin-like_diiron"/>
</dbReference>
<reference evidence="12" key="3">
    <citation type="journal article" date="2013" name="Nat. Biotechnol.">
        <title>Chinese hamster genome sequenced from sorted chromosomes.</title>
        <authorList>
            <person name="Brinkrolf K."/>
            <person name="Rupp O."/>
            <person name="Laux H."/>
            <person name="Kollin F."/>
            <person name="Ernst W."/>
            <person name="Linke B."/>
            <person name="Kofler R."/>
            <person name="Romand S."/>
            <person name="Hesse F."/>
            <person name="Budach W.E."/>
            <person name="Galosy S."/>
            <person name="Muller D."/>
            <person name="Noll T."/>
            <person name="Wienberg J."/>
            <person name="Jostock T."/>
            <person name="Leonard M."/>
            <person name="Grillari J."/>
            <person name="Tauch A."/>
            <person name="Goesmann A."/>
            <person name="Helk B."/>
            <person name="Mott J.E."/>
            <person name="Puhler A."/>
            <person name="Borth N."/>
        </authorList>
    </citation>
    <scope>NUCLEOTIDE SEQUENCE [LARGE SCALE GENOMIC DNA]</scope>
    <source>
        <strain evidence="12">17A/GY</strain>
    </source>
</reference>
<dbReference type="Proteomes" id="UP000694386">
    <property type="component" value="Unplaced"/>
</dbReference>
<name>G3IN24_CRIGR</name>
<gene>
    <name evidence="10 14" type="primary">LOC100757490</name>
    <name evidence="9" type="ORF">H671_xg20376</name>
    <name evidence="8" type="ORF">I79_025336</name>
</gene>
<reference evidence="10" key="8">
    <citation type="submission" date="2025-05" db="UniProtKB">
        <authorList>
            <consortium name="Ensembl"/>
        </authorList>
    </citation>
    <scope>IDENTIFICATION</scope>
</reference>
<dbReference type="OrthoDB" id="9561276at2759"/>
<protein>
    <recommendedName>
        <fullName evidence="6">Ferritin</fullName>
    </recommendedName>
</protein>
<proteinExistence type="inferred from homology"/>
<dbReference type="GeneTree" id="ENSGT00950000182841"/>
<evidence type="ECO:0000256" key="2">
    <source>
        <dbReference type="ARBA" id="ARBA00022434"/>
    </source>
</evidence>
<evidence type="ECO:0000256" key="5">
    <source>
        <dbReference type="PIRSR" id="PIRSR601519-1"/>
    </source>
</evidence>
<evidence type="ECO:0000313" key="12">
    <source>
        <dbReference type="Proteomes" id="UP000030759"/>
    </source>
</evidence>
<reference evidence="8" key="2">
    <citation type="submission" date="2011-08" db="EMBL/GenBank/DDBJ databases">
        <title>The genomic sequence of the Chinese hamster ovary CHO-K1 cell line.</title>
        <authorList>
            <person name="Xu X."/>
            <person name="Nagarajan H."/>
            <person name="Lewis N.E."/>
            <person name="Pan S."/>
            <person name="Cai Z."/>
            <person name="Liu X."/>
            <person name="Chen W."/>
            <person name="Xie M."/>
            <person name="Wang W."/>
            <person name="Hammond S."/>
            <person name="Andersen M.R."/>
            <person name="Neff N."/>
            <person name="Passarelli B."/>
            <person name="Koh W."/>
            <person name="Fan C.H."/>
            <person name="Wang J."/>
            <person name="Gui Y."/>
            <person name="Lee K.H."/>
            <person name="Betenbaugh M.J."/>
            <person name="Quake S.R."/>
            <person name="Famili I."/>
            <person name="Palsson B.O."/>
            <person name="Wang J."/>
        </authorList>
    </citation>
    <scope>NUCLEOTIDE SEQUENCE</scope>
</reference>
<reference evidence="13" key="6">
    <citation type="journal article" date="2020" name="Biotechnol. Bioeng.">
        <title>Chromosome-scale scaffolds for the Chinese hamster reference genome assembly to facilitate the study of the CHO epigenome.</title>
        <authorList>
            <person name="Hilliard W."/>
            <person name="MacDonald M."/>
            <person name="Lee K.H."/>
        </authorList>
    </citation>
    <scope>NUCLEOTIDE SEQUENCE [LARGE SCALE GENOMIC DNA]</scope>
    <source>
        <strain evidence="13">17A/GY</strain>
    </source>
</reference>
<keyword evidence="9" id="KW-0560">Oxidoreductase</keyword>
<dbReference type="PROSITE" id="PS50905">
    <property type="entry name" value="FERRITIN_LIKE"/>
    <property type="match status" value="1"/>
</dbReference>
<comment type="function">
    <text evidence="6">Stores iron in a soluble, non-toxic, readily available form. Important for iron homeostasis. Iron is taken up in the ferrous form and deposited as ferric hydroxides after oxidation.</text>
</comment>
<evidence type="ECO:0000256" key="1">
    <source>
        <dbReference type="ARBA" id="ARBA00007513"/>
    </source>
</evidence>
<evidence type="ECO:0000256" key="4">
    <source>
        <dbReference type="ARBA" id="ARBA00023004"/>
    </source>
</evidence>
<dbReference type="AlphaFoldDB" id="G3IN24"/>
<organism evidence="8 11">
    <name type="scientific">Cricetulus griseus</name>
    <name type="common">Chinese hamster</name>
    <name type="synonym">Cricetulus barabensis griseus</name>
    <dbReference type="NCBI Taxonomy" id="10029"/>
    <lineage>
        <taxon>Eukaryota</taxon>
        <taxon>Metazoa</taxon>
        <taxon>Chordata</taxon>
        <taxon>Craniata</taxon>
        <taxon>Vertebrata</taxon>
        <taxon>Euteleostomi</taxon>
        <taxon>Mammalia</taxon>
        <taxon>Eutheria</taxon>
        <taxon>Euarchontoglires</taxon>
        <taxon>Glires</taxon>
        <taxon>Rodentia</taxon>
        <taxon>Myomorpha</taxon>
        <taxon>Muroidea</taxon>
        <taxon>Cricetidae</taxon>
        <taxon>Cricetinae</taxon>
        <taxon>Cricetulus</taxon>
    </lineage>
</organism>
<reference evidence="14" key="7">
    <citation type="submission" date="2025-04" db="UniProtKB">
        <authorList>
            <consortium name="RefSeq"/>
        </authorList>
    </citation>
    <scope>IDENTIFICATION</scope>
    <source>
        <strain evidence="14">17A/GY</strain>
        <tissue evidence="14">Liver</tissue>
    </source>
</reference>
<dbReference type="PANTHER" id="PTHR11431:SF97">
    <property type="entry name" value="FERRITIN HEAVY POLYPEPTIDE-LIKE 17-RELATED"/>
    <property type="match status" value="1"/>
</dbReference>
<dbReference type="eggNOG" id="KOG2332">
    <property type="taxonomic scope" value="Eukaryota"/>
</dbReference>
<reference evidence="11" key="1">
    <citation type="journal article" date="2011" name="Nat. Biotechnol.">
        <title>The genomic sequence of the Chinese hamster ovary (CHO)-K1 cell line.</title>
        <authorList>
            <person name="Xu X."/>
            <person name="Nagarajan H."/>
            <person name="Lewis N.E."/>
            <person name="Pan S."/>
            <person name="Cai Z."/>
            <person name="Liu X."/>
            <person name="Chen W."/>
            <person name="Xie M."/>
            <person name="Wang W."/>
            <person name="Hammond S."/>
            <person name="Andersen M.R."/>
            <person name="Neff N."/>
            <person name="Passarelli B."/>
            <person name="Koh W."/>
            <person name="Fan H.C."/>
            <person name="Wang J."/>
            <person name="Gui Y."/>
            <person name="Lee K.H."/>
            <person name="Betenbaugh M.J."/>
            <person name="Quake S.R."/>
            <person name="Famili I."/>
            <person name="Palsson B.O."/>
            <person name="Wang J."/>
        </authorList>
    </citation>
    <scope>NUCLEOTIDE SEQUENCE [LARGE SCALE GENOMIC DNA]</scope>
    <source>
        <strain evidence="11">CHO K1 cell line</strain>
    </source>
</reference>
<dbReference type="GO" id="GO:0016491">
    <property type="term" value="F:oxidoreductase activity"/>
    <property type="evidence" value="ECO:0007669"/>
    <property type="project" value="UniProtKB-KW"/>
</dbReference>
<dbReference type="STRING" id="10029.G3IN24"/>
<evidence type="ECO:0000313" key="14">
    <source>
        <dbReference type="RefSeq" id="XP_027289126.1"/>
    </source>
</evidence>
<reference evidence="9" key="4">
    <citation type="submission" date="2013-03" db="EMBL/GenBank/DDBJ databases">
        <title>Chinese hamster genome sequenced from sorted chromosomes.</title>
        <authorList>
            <person name="Brinkrolf K."/>
            <person name="Rupp O."/>
            <person name="Laux H."/>
            <person name="Kollin F."/>
            <person name="Ernst W."/>
            <person name="Linke B."/>
            <person name="Kofler R."/>
            <person name="Romand S."/>
            <person name="Hesse F."/>
            <person name="Budach W.E."/>
            <person name="Galosy S."/>
            <person name="Muller D."/>
            <person name="Noll T."/>
            <person name="Wienberg J."/>
            <person name="Jostock T."/>
            <person name="Leonard M."/>
            <person name="Grillari J."/>
            <person name="Tauch A."/>
            <person name="Goesmann A."/>
            <person name="Helk B."/>
            <person name="Mott J.E."/>
            <person name="Puehler A."/>
            <person name="Borth N."/>
        </authorList>
    </citation>
    <scope>NUCLEOTIDE SEQUENCE</scope>
    <source>
        <strain evidence="9">17A/GY</strain>
    </source>
</reference>
<dbReference type="GO" id="GO:0006826">
    <property type="term" value="P:iron ion transport"/>
    <property type="evidence" value="ECO:0007669"/>
    <property type="project" value="InterPro"/>
</dbReference>
<dbReference type="RefSeq" id="XP_027289126.1">
    <property type="nucleotide sequence ID" value="XM_027433325.1"/>
</dbReference>
<comment type="similarity">
    <text evidence="1 6">Belongs to the ferritin family.</text>
</comment>